<dbReference type="Proteomes" id="UP000517765">
    <property type="component" value="Unassembled WGS sequence"/>
</dbReference>
<evidence type="ECO:0000313" key="2">
    <source>
        <dbReference type="EMBL" id="MBB1253613.1"/>
    </source>
</evidence>
<dbReference type="EMBL" id="JABJWZ010000062">
    <property type="protein sequence ID" value="MBB1253613.1"/>
    <property type="molecule type" value="Genomic_DNA"/>
</dbReference>
<proteinExistence type="predicted"/>
<feature type="transmembrane region" description="Helical" evidence="1">
    <location>
        <begin position="27"/>
        <end position="44"/>
    </location>
</feature>
<organism evidence="4 5">
    <name type="scientific">Streptomyces alkaliterrae</name>
    <dbReference type="NCBI Taxonomy" id="2213162"/>
    <lineage>
        <taxon>Bacteria</taxon>
        <taxon>Bacillati</taxon>
        <taxon>Actinomycetota</taxon>
        <taxon>Actinomycetes</taxon>
        <taxon>Kitasatosporales</taxon>
        <taxon>Streptomycetaceae</taxon>
        <taxon>Streptomyces</taxon>
    </lineage>
</organism>
<reference evidence="6 7" key="2">
    <citation type="submission" date="2020-05" db="EMBL/GenBank/DDBJ databases">
        <title>Classification of alakaliphilic streptomycetes isolated from an alkaline soil next to Lonar Crater, India and a proposal for the recognition of Streptomyces alkaliterrae sp. nov.</title>
        <authorList>
            <person name="Golinska P."/>
        </authorList>
    </citation>
    <scope>NUCLEOTIDE SEQUENCE [LARGE SCALE GENOMIC DNA]</scope>
    <source>
        <strain evidence="7">OF3</strain>
        <strain evidence="6">OF8</strain>
    </source>
</reference>
<dbReference type="EMBL" id="VJYK02000061">
    <property type="protein sequence ID" value="MQS01890.1"/>
    <property type="molecule type" value="Genomic_DNA"/>
</dbReference>
<dbReference type="AlphaFoldDB" id="A0A5P0YPQ7"/>
<protein>
    <submittedName>
        <fullName evidence="4">Uncharacterized protein</fullName>
    </submittedName>
</protein>
<feature type="transmembrane region" description="Helical" evidence="1">
    <location>
        <begin position="97"/>
        <end position="118"/>
    </location>
</feature>
<sequence length="129" mass="13457">MAAALVLLAGAWYLVAAALIVAPGYAVLAPTAFVSAAVGALLTFGGLRMARGAVAAGRRWARRGALIALATVLVPTGLWLLFVLVSRYSERLFRVTVTLGVFDYVLAGAVPAVVVLAATHRRPVRGEEN</sequence>
<keyword evidence="1" id="KW-0812">Transmembrane</keyword>
<dbReference type="RefSeq" id="WP_143647357.1">
    <property type="nucleotide sequence ID" value="NZ_JABJWZ010000062.1"/>
</dbReference>
<evidence type="ECO:0000313" key="5">
    <source>
        <dbReference type="Proteomes" id="UP000320857"/>
    </source>
</evidence>
<keyword evidence="5" id="KW-1185">Reference proteome</keyword>
<evidence type="ECO:0000313" key="6">
    <source>
        <dbReference type="Proteomes" id="UP000517765"/>
    </source>
</evidence>
<gene>
    <name evidence="4" type="ORF">FNX44_008395</name>
    <name evidence="2" type="ORF">H3146_09570</name>
    <name evidence="3" type="ORF">H3147_12960</name>
</gene>
<dbReference type="EMBL" id="JABJXA010000065">
    <property type="protein sequence ID" value="MBB1259737.1"/>
    <property type="molecule type" value="Genomic_DNA"/>
</dbReference>
<reference evidence="2" key="3">
    <citation type="journal article" name="Syst. Appl. Microbiol.">
        <title>Streptomyces alkaliterrae sp. nov., isolated from an alkaline soil, and emended descriptions of Streptomyces alkaliphilus, Streptomyces calidiresistens and Streptomyces durbertensis.</title>
        <authorList>
            <person name="Swiecimska M."/>
            <person name="Golinska P."/>
            <person name="Nouioui I."/>
            <person name="Wypij M."/>
            <person name="Rai M."/>
            <person name="Sangal V."/>
            <person name="Goodfellow M."/>
        </authorList>
    </citation>
    <scope>NUCLEOTIDE SEQUENCE</scope>
    <source>
        <strain evidence="2">OF3</strain>
        <strain evidence="3">OF8</strain>
    </source>
</reference>
<evidence type="ECO:0000313" key="7">
    <source>
        <dbReference type="Proteomes" id="UP000525686"/>
    </source>
</evidence>
<evidence type="ECO:0000256" key="1">
    <source>
        <dbReference type="SAM" id="Phobius"/>
    </source>
</evidence>
<dbReference type="Proteomes" id="UP000320857">
    <property type="component" value="Unassembled WGS sequence"/>
</dbReference>
<keyword evidence="1" id="KW-0472">Membrane</keyword>
<evidence type="ECO:0000313" key="3">
    <source>
        <dbReference type="EMBL" id="MBB1259737.1"/>
    </source>
</evidence>
<comment type="caution">
    <text evidence="4">The sequence shown here is derived from an EMBL/GenBank/DDBJ whole genome shotgun (WGS) entry which is preliminary data.</text>
</comment>
<reference evidence="4 5" key="1">
    <citation type="submission" date="2019-10" db="EMBL/GenBank/DDBJ databases">
        <title>Streptomyces sp. nov., a novel actinobacterium isolated from alkaline environment.</title>
        <authorList>
            <person name="Golinska P."/>
        </authorList>
    </citation>
    <scope>NUCLEOTIDE SEQUENCE [LARGE SCALE GENOMIC DNA]</scope>
    <source>
        <strain evidence="4 5">OF1</strain>
    </source>
</reference>
<keyword evidence="1" id="KW-1133">Transmembrane helix</keyword>
<name>A0A5P0YPQ7_9ACTN</name>
<evidence type="ECO:0000313" key="4">
    <source>
        <dbReference type="EMBL" id="MQS01890.1"/>
    </source>
</evidence>
<feature type="transmembrane region" description="Helical" evidence="1">
    <location>
        <begin position="65"/>
        <end position="85"/>
    </location>
</feature>
<accession>A0A5P0YPQ7</accession>
<dbReference type="Proteomes" id="UP000525686">
    <property type="component" value="Unassembled WGS sequence"/>
</dbReference>